<organism evidence="2 3">
    <name type="scientific">Georgenia faecalis</name>
    <dbReference type="NCBI Taxonomy" id="2483799"/>
    <lineage>
        <taxon>Bacteria</taxon>
        <taxon>Bacillati</taxon>
        <taxon>Actinomycetota</taxon>
        <taxon>Actinomycetes</taxon>
        <taxon>Micrococcales</taxon>
        <taxon>Bogoriellaceae</taxon>
        <taxon>Georgenia</taxon>
    </lineage>
</organism>
<dbReference type="InterPro" id="IPR017519">
    <property type="entry name" value="CHP03085"/>
</dbReference>
<dbReference type="InterPro" id="IPR024344">
    <property type="entry name" value="MDMPI_metal-binding"/>
</dbReference>
<evidence type="ECO:0000313" key="2">
    <source>
        <dbReference type="EMBL" id="MFC4555342.1"/>
    </source>
</evidence>
<dbReference type="NCBIfam" id="TIGR03083">
    <property type="entry name" value="maleylpyruvate isomerase family mycothiol-dependent enzyme"/>
    <property type="match status" value="1"/>
</dbReference>
<reference evidence="3" key="1">
    <citation type="journal article" date="2019" name="Int. J. Syst. Evol. Microbiol.">
        <title>The Global Catalogue of Microorganisms (GCM) 10K type strain sequencing project: providing services to taxonomists for standard genome sequencing and annotation.</title>
        <authorList>
            <consortium name="The Broad Institute Genomics Platform"/>
            <consortium name="The Broad Institute Genome Sequencing Center for Infectious Disease"/>
            <person name="Wu L."/>
            <person name="Ma J."/>
        </authorList>
    </citation>
    <scope>NUCLEOTIDE SEQUENCE [LARGE SCALE GENOMIC DNA]</scope>
    <source>
        <strain evidence="3">JCM 3369</strain>
    </source>
</reference>
<dbReference type="Proteomes" id="UP001595955">
    <property type="component" value="Unassembled WGS sequence"/>
</dbReference>
<feature type="domain" description="Mycothiol-dependent maleylpyruvate isomerase metal-binding" evidence="1">
    <location>
        <begin position="11"/>
        <end position="91"/>
    </location>
</feature>
<proteinExistence type="predicted"/>
<dbReference type="SUPFAM" id="SSF109854">
    <property type="entry name" value="DinB/YfiT-like putative metalloenzymes"/>
    <property type="match status" value="1"/>
</dbReference>
<dbReference type="EMBL" id="JBHSGF010000005">
    <property type="protein sequence ID" value="MFC4555342.1"/>
    <property type="molecule type" value="Genomic_DNA"/>
</dbReference>
<dbReference type="InterPro" id="IPR017517">
    <property type="entry name" value="Maleyloyr_isom"/>
</dbReference>
<evidence type="ECO:0000259" key="1">
    <source>
        <dbReference type="Pfam" id="PF11716"/>
    </source>
</evidence>
<comment type="caution">
    <text evidence="2">The sequence shown here is derived from an EMBL/GenBank/DDBJ whole genome shotgun (WGS) entry which is preliminary data.</text>
</comment>
<keyword evidence="3" id="KW-1185">Reference proteome</keyword>
<accession>A0ABV9DAB6</accession>
<dbReference type="NCBIfam" id="TIGR03085">
    <property type="entry name" value="TIGR03085 family metal-binding protein"/>
    <property type="match status" value="1"/>
</dbReference>
<name>A0ABV9DAB6_9MICO</name>
<sequence length="213" mass="23058">MSLSEIERAFAVESFTAAGPDAPTLCSGWRSRHLLAHLVLRDQKPLAIARDVIARKPPGEEPVLGRVAEEASTPEGYLALAERFSAGPSRVNPVAWLGDRANLVEYVVHHEDLRRGAGLGPAPARSAETLDALWRNLQPMARMIMRRSPVGVVLVVPGGPRAVVRRGPDTVAIVGDPVELALYLLGRTKAADVRFEGVAETVARLRMAHEKTD</sequence>
<evidence type="ECO:0000313" key="3">
    <source>
        <dbReference type="Proteomes" id="UP001595955"/>
    </source>
</evidence>
<dbReference type="Pfam" id="PF11716">
    <property type="entry name" value="MDMPI_N"/>
    <property type="match status" value="1"/>
</dbReference>
<dbReference type="InterPro" id="IPR034660">
    <property type="entry name" value="DinB/YfiT-like"/>
</dbReference>
<dbReference type="RefSeq" id="WP_164471369.1">
    <property type="nucleotide sequence ID" value="NZ_CP033325.1"/>
</dbReference>
<protein>
    <submittedName>
        <fullName evidence="2">TIGR03085 family metal-binding protein</fullName>
    </submittedName>
</protein>
<gene>
    <name evidence="2" type="ORF">ACFO3F_08785</name>
</gene>